<proteinExistence type="predicted"/>
<dbReference type="KEGG" id="tpaf:A3L08_09680"/>
<dbReference type="AlphaFoldDB" id="A0A218P9V7"/>
<protein>
    <submittedName>
        <fullName evidence="3">Uncharacterized protein</fullName>
    </submittedName>
</protein>
<feature type="coiled-coil region" evidence="1">
    <location>
        <begin position="14"/>
        <end position="50"/>
    </location>
</feature>
<dbReference type="EMBL" id="CP015102">
    <property type="protein sequence ID" value="ASJ07569.1"/>
    <property type="molecule type" value="Genomic_DNA"/>
</dbReference>
<evidence type="ECO:0000256" key="2">
    <source>
        <dbReference type="SAM" id="MobiDB-lite"/>
    </source>
</evidence>
<accession>A0A218P9V7</accession>
<feature type="compositionally biased region" description="Basic and acidic residues" evidence="2">
    <location>
        <begin position="160"/>
        <end position="172"/>
    </location>
</feature>
<feature type="region of interest" description="Disordered" evidence="2">
    <location>
        <begin position="148"/>
        <end position="172"/>
    </location>
</feature>
<keyword evidence="4" id="KW-1185">Reference proteome</keyword>
<dbReference type="GeneID" id="33316542"/>
<evidence type="ECO:0000313" key="3">
    <source>
        <dbReference type="EMBL" id="ASJ07569.1"/>
    </source>
</evidence>
<evidence type="ECO:0000256" key="1">
    <source>
        <dbReference type="SAM" id="Coils"/>
    </source>
</evidence>
<evidence type="ECO:0000313" key="4">
    <source>
        <dbReference type="Proteomes" id="UP000197418"/>
    </source>
</evidence>
<sequence length="172" mass="19274">MANVEEVEIEKKAPAQLEKLLEELVEEMKNAKSEEELKLLEKKVDIIEDLIEAYYGDRDIEQAAKLMDKVGPMIEDILEPLKNLLSELYSPEKMQAMGKSVAEFYKNLVEAGMDKETATELTKEYMKSINAPKALLEALTGLMKGKGGSSGPINITLGKARPENAKEERKEE</sequence>
<organism evidence="3 4">
    <name type="scientific">Thermococcus pacificus</name>
    <dbReference type="NCBI Taxonomy" id="71998"/>
    <lineage>
        <taxon>Archaea</taxon>
        <taxon>Methanobacteriati</taxon>
        <taxon>Methanobacteriota</taxon>
        <taxon>Thermococci</taxon>
        <taxon>Thermococcales</taxon>
        <taxon>Thermococcaceae</taxon>
        <taxon>Thermococcus</taxon>
    </lineage>
</organism>
<name>A0A218P9V7_9EURY</name>
<dbReference type="Proteomes" id="UP000197418">
    <property type="component" value="Chromosome"/>
</dbReference>
<dbReference type="OrthoDB" id="101799at2157"/>
<dbReference type="RefSeq" id="WP_088854813.1">
    <property type="nucleotide sequence ID" value="NZ_CP015102.1"/>
</dbReference>
<gene>
    <name evidence="3" type="ORF">A3L08_09680</name>
</gene>
<keyword evidence="1" id="KW-0175">Coiled coil</keyword>
<reference evidence="3 4" key="1">
    <citation type="submission" date="2016-04" db="EMBL/GenBank/DDBJ databases">
        <title>Complete genome sequence of Thermococcus pacificus type strain P4.</title>
        <authorList>
            <person name="Oger P.M."/>
        </authorList>
    </citation>
    <scope>NUCLEOTIDE SEQUENCE [LARGE SCALE GENOMIC DNA]</scope>
    <source>
        <strain evidence="3 4">P-4</strain>
    </source>
</reference>